<dbReference type="InterPro" id="IPR005170">
    <property type="entry name" value="Transptr-assoc_dom"/>
</dbReference>
<evidence type="ECO:0000256" key="10">
    <source>
        <dbReference type="SAM" id="Phobius"/>
    </source>
</evidence>
<keyword evidence="7 9" id="KW-0472">Membrane</keyword>
<feature type="domain" description="CNNM transmembrane" evidence="12">
    <location>
        <begin position="1"/>
        <end position="189"/>
    </location>
</feature>
<dbReference type="Gene3D" id="3.30.465.10">
    <property type="match status" value="1"/>
</dbReference>
<feature type="transmembrane region" description="Helical" evidence="10">
    <location>
        <begin position="61"/>
        <end position="85"/>
    </location>
</feature>
<dbReference type="Gene3D" id="3.10.580.10">
    <property type="entry name" value="CBS-domain"/>
    <property type="match status" value="1"/>
</dbReference>
<dbReference type="Proteomes" id="UP000239720">
    <property type="component" value="Unassembled WGS sequence"/>
</dbReference>
<feature type="domain" description="CBS" evidence="11">
    <location>
        <begin position="273"/>
        <end position="330"/>
    </location>
</feature>
<dbReference type="InterPro" id="IPR036318">
    <property type="entry name" value="FAD-bd_PCMH-like_sf"/>
</dbReference>
<evidence type="ECO:0000259" key="12">
    <source>
        <dbReference type="PROSITE" id="PS51846"/>
    </source>
</evidence>
<gene>
    <name evidence="13" type="primary">corC</name>
    <name evidence="14" type="ORF">B9R14_07480</name>
    <name evidence="13" type="ORF">HVS_02960</name>
</gene>
<proteinExistence type="inferred from homology"/>
<keyword evidence="5 9" id="KW-1133">Transmembrane helix</keyword>
<dbReference type="Pfam" id="PF00571">
    <property type="entry name" value="CBS"/>
    <property type="match status" value="2"/>
</dbReference>
<keyword evidence="3 9" id="KW-0812">Transmembrane</keyword>
<keyword evidence="4" id="KW-0677">Repeat</keyword>
<dbReference type="PROSITE" id="PS51846">
    <property type="entry name" value="CNNM"/>
    <property type="match status" value="1"/>
</dbReference>
<feature type="transmembrane region" description="Helical" evidence="10">
    <location>
        <begin position="91"/>
        <end position="111"/>
    </location>
</feature>
<dbReference type="PANTHER" id="PTHR22777">
    <property type="entry name" value="HEMOLYSIN-RELATED"/>
    <property type="match status" value="1"/>
</dbReference>
<evidence type="ECO:0000256" key="4">
    <source>
        <dbReference type="ARBA" id="ARBA00022737"/>
    </source>
</evidence>
<evidence type="ECO:0000256" key="1">
    <source>
        <dbReference type="ARBA" id="ARBA00004141"/>
    </source>
</evidence>
<dbReference type="FunFam" id="3.10.580.10:FF:000002">
    <property type="entry name" value="Magnesium/cobalt efflux protein CorC"/>
    <property type="match status" value="1"/>
</dbReference>
<dbReference type="InterPro" id="IPR044751">
    <property type="entry name" value="Ion_transp-like_CBS"/>
</dbReference>
<dbReference type="GO" id="GO:0005886">
    <property type="term" value="C:plasma membrane"/>
    <property type="evidence" value="ECO:0007669"/>
    <property type="project" value="TreeGrafter"/>
</dbReference>
<dbReference type="PANTHER" id="PTHR22777:SF17">
    <property type="entry name" value="UPF0053 PROTEIN SLL0260"/>
    <property type="match status" value="1"/>
</dbReference>
<reference evidence="14 16" key="2">
    <citation type="journal article" date="2018" name="Syst. Appl. Microbiol.">
        <title>Characterization and high-quality draft genome sequence of Herbivorax saccincola A7, an anaerobic, alkaliphilic, thermophilic, cellulolytic, and xylanolytic bacterium.</title>
        <authorList>
            <person name="Aikawa S."/>
            <person name="Baramee S."/>
            <person name="Sermsathanaswadi J."/>
            <person name="Thianheng P."/>
            <person name="Tachaapaikoon C."/>
            <person name="Shikata A."/>
            <person name="Waeonukul R."/>
            <person name="Pason P."/>
            <person name="Ratanakhanokchai K."/>
            <person name="Kosugi A."/>
        </authorList>
    </citation>
    <scope>NUCLEOTIDE SEQUENCE [LARGE SCALE GENOMIC DNA]</scope>
    <source>
        <strain evidence="14 16">A7</strain>
    </source>
</reference>
<dbReference type="AlphaFoldDB" id="A0A2K9E964"/>
<feature type="domain" description="CBS" evidence="11">
    <location>
        <begin position="208"/>
        <end position="270"/>
    </location>
</feature>
<evidence type="ECO:0000256" key="3">
    <source>
        <dbReference type="ARBA" id="ARBA00022692"/>
    </source>
</evidence>
<comment type="subcellular location">
    <subcellularLocation>
        <location evidence="1">Membrane</location>
        <topology evidence="1">Multi-pass membrane protein</topology>
    </subcellularLocation>
</comment>
<organism evidence="13 15">
    <name type="scientific">Acetivibrio saccincola</name>
    <dbReference type="NCBI Taxonomy" id="1677857"/>
    <lineage>
        <taxon>Bacteria</taxon>
        <taxon>Bacillati</taxon>
        <taxon>Bacillota</taxon>
        <taxon>Clostridia</taxon>
        <taxon>Eubacteriales</taxon>
        <taxon>Oscillospiraceae</taxon>
        <taxon>Acetivibrio</taxon>
    </lineage>
</organism>
<dbReference type="RefSeq" id="WP_101299045.1">
    <property type="nucleotide sequence ID" value="NZ_CP025197.1"/>
</dbReference>
<evidence type="ECO:0000313" key="16">
    <source>
        <dbReference type="Proteomes" id="UP000239720"/>
    </source>
</evidence>
<evidence type="ECO:0000313" key="13">
    <source>
        <dbReference type="EMBL" id="AUG56544.1"/>
    </source>
</evidence>
<dbReference type="CDD" id="cd04590">
    <property type="entry name" value="CBS_pair_CorC_HlyC_assoc"/>
    <property type="match status" value="1"/>
</dbReference>
<dbReference type="InterPro" id="IPR046342">
    <property type="entry name" value="CBS_dom_sf"/>
</dbReference>
<dbReference type="Proteomes" id="UP000233534">
    <property type="component" value="Chromosome"/>
</dbReference>
<evidence type="ECO:0000256" key="8">
    <source>
        <dbReference type="PROSITE-ProRule" id="PRU00703"/>
    </source>
</evidence>
<evidence type="ECO:0000313" key="15">
    <source>
        <dbReference type="Proteomes" id="UP000233534"/>
    </source>
</evidence>
<sequence>MDPSISWKIVTLIVCLTLSAMFSASETALMSLSKIRIKQMVENKEKGADRINKLLSDPNKLISSILIGNNAVNIAASSLMASLAIEKFGNSGVGIATGIMTLLILIFGEITPKSLAAQKAEKLSVRLSGFVQFCMTVLSPISFALSKVTNFMIKILGGHVDKNQPFITQEELKTIVSVSHKEGVLEGEEKDMIYNVFDFSNSRVNDVMITRTEMVAIDVKSSYEEVIRIISEEQYSRIPVYEDTIDNIIGILYVKDLVFLQGQKDAGFDLREYIRKPHFTYEFKPTKDLFEEMRANRIHMVIVVNEYGGAEGIVTMEDLIEEIVGDIEDEYDKETNDIEVIKENEYVVNGNTRIEEINDLIGTHIESEDFDTIAGFVIGLVHKIPELKQEIEYENIKFIVENVNGSRIEKIRIIK</sequence>
<evidence type="ECO:0000256" key="7">
    <source>
        <dbReference type="ARBA" id="ARBA00023136"/>
    </source>
</evidence>
<dbReference type="SUPFAM" id="SSF56176">
    <property type="entry name" value="FAD-binding/transporter-associated domain-like"/>
    <property type="match status" value="1"/>
</dbReference>
<dbReference type="Pfam" id="PF03471">
    <property type="entry name" value="CorC_HlyC"/>
    <property type="match status" value="1"/>
</dbReference>
<evidence type="ECO:0000256" key="9">
    <source>
        <dbReference type="PROSITE-ProRule" id="PRU01193"/>
    </source>
</evidence>
<dbReference type="EMBL" id="NEMB01000003">
    <property type="protein sequence ID" value="PQQ66603.1"/>
    <property type="molecule type" value="Genomic_DNA"/>
</dbReference>
<dbReference type="EMBL" id="CP025197">
    <property type="protein sequence ID" value="AUG56544.1"/>
    <property type="molecule type" value="Genomic_DNA"/>
</dbReference>
<evidence type="ECO:0000313" key="14">
    <source>
        <dbReference type="EMBL" id="PQQ66603.1"/>
    </source>
</evidence>
<dbReference type="InterPro" id="IPR016169">
    <property type="entry name" value="FAD-bd_PCMH_sub2"/>
</dbReference>
<dbReference type="InterPro" id="IPR000644">
    <property type="entry name" value="CBS_dom"/>
</dbReference>
<dbReference type="PROSITE" id="PS51371">
    <property type="entry name" value="CBS"/>
    <property type="match status" value="2"/>
</dbReference>
<dbReference type="Pfam" id="PF01595">
    <property type="entry name" value="CNNM"/>
    <property type="match status" value="1"/>
</dbReference>
<keyword evidence="6 8" id="KW-0129">CBS domain</keyword>
<accession>A0A2K9E964</accession>
<evidence type="ECO:0000256" key="6">
    <source>
        <dbReference type="ARBA" id="ARBA00023122"/>
    </source>
</evidence>
<dbReference type="InterPro" id="IPR002550">
    <property type="entry name" value="CNNM"/>
</dbReference>
<feature type="transmembrane region" description="Helical" evidence="10">
    <location>
        <begin position="6"/>
        <end position="30"/>
    </location>
</feature>
<comment type="similarity">
    <text evidence="2">Belongs to the UPF0053 family.</text>
</comment>
<reference evidence="13 15" key="1">
    <citation type="submission" date="2017-12" db="EMBL/GenBank/DDBJ databases">
        <title>Complete genome sequence of Herbivorax saccincola GGR1, a novel Cellulosome-producing hydrolytic bacterium in a thermophilic biogas plant, established by Illumina and Nanopore MinION sequencing.</title>
        <authorList>
            <person name="Pechtl A."/>
            <person name="Ruckert C."/>
            <person name="Koeck D.E."/>
            <person name="Maus I."/>
            <person name="Winkler A."/>
            <person name="Kalinowski J."/>
            <person name="Puhler A."/>
            <person name="Schwarz W.W."/>
            <person name="Zverlov V.V."/>
            <person name="Schluter A."/>
            <person name="Liebl W."/>
        </authorList>
    </citation>
    <scope>NUCLEOTIDE SEQUENCE [LARGE SCALE GENOMIC DNA]</scope>
    <source>
        <strain evidence="13">GGR1</strain>
        <strain evidence="15">SR1</strain>
    </source>
</reference>
<feature type="transmembrane region" description="Helical" evidence="10">
    <location>
        <begin position="123"/>
        <end position="145"/>
    </location>
</feature>
<dbReference type="GO" id="GO:0050660">
    <property type="term" value="F:flavin adenine dinucleotide binding"/>
    <property type="evidence" value="ECO:0007669"/>
    <property type="project" value="InterPro"/>
</dbReference>
<protein>
    <submittedName>
        <fullName evidence="14">Hemolysin</fullName>
    </submittedName>
    <submittedName>
        <fullName evidence="13">Magnesium and cobalt efflux protein CorC</fullName>
    </submittedName>
</protein>
<name>A0A2K9E964_9FIRM</name>
<evidence type="ECO:0000256" key="2">
    <source>
        <dbReference type="ARBA" id="ARBA00006337"/>
    </source>
</evidence>
<keyword evidence="15" id="KW-1185">Reference proteome</keyword>
<dbReference type="OrthoDB" id="9798188at2"/>
<dbReference type="SMART" id="SM01091">
    <property type="entry name" value="CorC_HlyC"/>
    <property type="match status" value="1"/>
</dbReference>
<evidence type="ECO:0000256" key="5">
    <source>
        <dbReference type="ARBA" id="ARBA00022989"/>
    </source>
</evidence>
<evidence type="ECO:0000259" key="11">
    <source>
        <dbReference type="PROSITE" id="PS51371"/>
    </source>
</evidence>
<dbReference type="SUPFAM" id="SSF54631">
    <property type="entry name" value="CBS-domain pair"/>
    <property type="match status" value="1"/>
</dbReference>
<dbReference type="KEGG" id="hsc:HVS_02960"/>